<dbReference type="Proteomes" id="UP000239434">
    <property type="component" value="Unassembled WGS sequence"/>
</dbReference>
<organism evidence="1 2">
    <name type="scientific">Phyllobacterium phragmitis</name>
    <dbReference type="NCBI Taxonomy" id="2670329"/>
    <lineage>
        <taxon>Bacteria</taxon>
        <taxon>Pseudomonadati</taxon>
        <taxon>Pseudomonadota</taxon>
        <taxon>Alphaproteobacteria</taxon>
        <taxon>Hyphomicrobiales</taxon>
        <taxon>Phyllobacteriaceae</taxon>
        <taxon>Phyllobacterium</taxon>
    </lineage>
</organism>
<evidence type="ECO:0000313" key="2">
    <source>
        <dbReference type="Proteomes" id="UP000239434"/>
    </source>
</evidence>
<accession>A0A2S9IIH7</accession>
<dbReference type="AlphaFoldDB" id="A0A2S9IIH7"/>
<feature type="non-terminal residue" evidence="1">
    <location>
        <position position="84"/>
    </location>
</feature>
<dbReference type="EMBL" id="PVBR01000126">
    <property type="protein sequence ID" value="PRD40325.1"/>
    <property type="molecule type" value="Genomic_DNA"/>
</dbReference>
<proteinExistence type="predicted"/>
<dbReference type="RefSeq" id="WP_146119675.1">
    <property type="nucleotide sequence ID" value="NZ_PVBR01000126.1"/>
</dbReference>
<name>A0A2S9IIH7_9HYPH</name>
<keyword evidence="2" id="KW-1185">Reference proteome</keyword>
<evidence type="ECO:0008006" key="3">
    <source>
        <dbReference type="Google" id="ProtNLM"/>
    </source>
</evidence>
<sequence length="84" mass="8022">ITNKLGGAIVNIGDTSGSNGTVNVSGAAANWTTNNILRVGKNGTGTLTIADGGTVTNGSGSIGLNASSNGTVTVTGPGSSWTNT</sequence>
<dbReference type="InterPro" id="IPR030895">
    <property type="entry name" value="T5SS_PEPC_rpt"/>
</dbReference>
<reference evidence="1 2" key="1">
    <citation type="submission" date="2018-02" db="EMBL/GenBank/DDBJ databases">
        <title>The draft genome of Phyllobacterium sp. 1N-3.</title>
        <authorList>
            <person name="Liu L."/>
            <person name="Li L."/>
            <person name="Zhang X."/>
            <person name="Wang T."/>
            <person name="Liang L."/>
        </authorList>
    </citation>
    <scope>NUCLEOTIDE SEQUENCE [LARGE SCALE GENOMIC DNA]</scope>
    <source>
        <strain evidence="1 2">1N-3</strain>
    </source>
</reference>
<protein>
    <recommendedName>
        <fullName evidence="3">Autotransporter outer membrane beta-barrel domain-containing protein</fullName>
    </recommendedName>
</protein>
<evidence type="ECO:0000313" key="1">
    <source>
        <dbReference type="EMBL" id="PRD40325.1"/>
    </source>
</evidence>
<feature type="non-terminal residue" evidence="1">
    <location>
        <position position="1"/>
    </location>
</feature>
<comment type="caution">
    <text evidence="1">The sequence shown here is derived from an EMBL/GenBank/DDBJ whole genome shotgun (WGS) entry which is preliminary data.</text>
</comment>
<dbReference type="NCBIfam" id="TIGR04393">
    <property type="entry name" value="rpt_T5SS_PEPC"/>
    <property type="match status" value="2"/>
</dbReference>
<gene>
    <name evidence="1" type="ORF">C5748_27645</name>
</gene>